<keyword evidence="3" id="KW-1185">Reference proteome</keyword>
<dbReference type="EMBL" id="VLJS01000047">
    <property type="protein sequence ID" value="TWH15093.1"/>
    <property type="molecule type" value="Genomic_DNA"/>
</dbReference>
<sequence length="349" mass="38515">MARCLRVAALALGLATALPAGAATATVRSDPVAENMLRLQTASGGWSKHYRGRAVDYRQPLDEAALRQLRDPARVDDATIDNNATTSEIAYLARAYRDTGNPAYLEAARRGVDYLLAAQYPGGGWPQFHPDHSGYRSQVTLNDDAMVHVVGLLQDVAEGRDGLDALGPDHARRAAQAATRGLDCLLRLQVVLDGRPTIWAAQYDRDTLQPARARSYELPSLASAESVGVLRLLMRQPRPDARIVAAVEAGAAWLQAHRIDGLALERFDGPDGRDARLVPRPGAGLWARFYDLQRQQPLVVERDGSIVPFEQLSRERRAGYAWYGTWPQRLLESELPQWRRRHGLPAPGR</sequence>
<dbReference type="SUPFAM" id="SSF81853">
    <property type="entry name" value="Family 10 polysaccharide lyase"/>
    <property type="match status" value="1"/>
</dbReference>
<dbReference type="AlphaFoldDB" id="A0A562DZW6"/>
<accession>A0A562DZW6</accession>
<keyword evidence="2" id="KW-0456">Lyase</keyword>
<reference evidence="2 3" key="1">
    <citation type="submission" date="2019-07" db="EMBL/GenBank/DDBJ databases">
        <title>Genome sequencing of lignin-degrading bacterial isolates.</title>
        <authorList>
            <person name="Gladden J."/>
        </authorList>
    </citation>
    <scope>NUCLEOTIDE SEQUENCE [LARGE SCALE GENOMIC DNA]</scope>
    <source>
        <strain evidence="2 3">J19</strain>
    </source>
</reference>
<organism evidence="2 3">
    <name type="scientific">Pseudoxanthomonas taiwanensis J19</name>
    <dbReference type="NCBI Taxonomy" id="935569"/>
    <lineage>
        <taxon>Bacteria</taxon>
        <taxon>Pseudomonadati</taxon>
        <taxon>Pseudomonadota</taxon>
        <taxon>Gammaproteobacteria</taxon>
        <taxon>Lysobacterales</taxon>
        <taxon>Lysobacteraceae</taxon>
        <taxon>Pseudoxanthomonas</taxon>
    </lineage>
</organism>
<name>A0A562DZW6_9GAMM</name>
<evidence type="ECO:0000256" key="1">
    <source>
        <dbReference type="SAM" id="SignalP"/>
    </source>
</evidence>
<dbReference type="GO" id="GO:0016829">
    <property type="term" value="F:lyase activity"/>
    <property type="evidence" value="ECO:0007669"/>
    <property type="project" value="UniProtKB-KW"/>
</dbReference>
<comment type="caution">
    <text evidence="2">The sequence shown here is derived from an EMBL/GenBank/DDBJ whole genome shotgun (WGS) entry which is preliminary data.</text>
</comment>
<dbReference type="Proteomes" id="UP000321583">
    <property type="component" value="Unassembled WGS sequence"/>
</dbReference>
<dbReference type="Pfam" id="PF09492">
    <property type="entry name" value="Pec_lyase"/>
    <property type="match status" value="1"/>
</dbReference>
<dbReference type="OrthoDB" id="9804686at2"/>
<keyword evidence="1" id="KW-0732">Signal</keyword>
<evidence type="ECO:0000313" key="3">
    <source>
        <dbReference type="Proteomes" id="UP000321583"/>
    </source>
</evidence>
<dbReference type="Gene3D" id="1.50.10.20">
    <property type="match status" value="1"/>
</dbReference>
<dbReference type="RefSeq" id="WP_013533724.1">
    <property type="nucleotide sequence ID" value="NZ_VLJS01000047.1"/>
</dbReference>
<dbReference type="NCBIfam" id="TIGR02474">
    <property type="entry name" value="pec_lyase"/>
    <property type="match status" value="1"/>
</dbReference>
<evidence type="ECO:0000313" key="2">
    <source>
        <dbReference type="EMBL" id="TWH15093.1"/>
    </source>
</evidence>
<dbReference type="InterPro" id="IPR012669">
    <property type="entry name" value="Pectate_lyase"/>
</dbReference>
<feature type="signal peptide" evidence="1">
    <location>
        <begin position="1"/>
        <end position="22"/>
    </location>
</feature>
<proteinExistence type="predicted"/>
<protein>
    <submittedName>
        <fullName evidence="2">PelA/Pel-15E family pectate lyase</fullName>
    </submittedName>
</protein>
<feature type="chain" id="PRO_5021797451" evidence="1">
    <location>
        <begin position="23"/>
        <end position="349"/>
    </location>
</feature>
<gene>
    <name evidence="2" type="ORF">L613_000200000490</name>
</gene>